<evidence type="ECO:0000256" key="3">
    <source>
        <dbReference type="ARBA" id="ARBA00022448"/>
    </source>
</evidence>
<keyword evidence="7" id="KW-0653">Protein transport</keyword>
<evidence type="ECO:0000256" key="9">
    <source>
        <dbReference type="ARBA" id="ARBA00023136"/>
    </source>
</evidence>
<reference evidence="10" key="1">
    <citation type="submission" date="2022-07" db="EMBL/GenBank/DDBJ databases">
        <title>Fungi with potential for degradation of polypropylene.</title>
        <authorList>
            <person name="Gostincar C."/>
        </authorList>
    </citation>
    <scope>NUCLEOTIDE SEQUENCE</scope>
    <source>
        <strain evidence="10">EXF-13287</strain>
    </source>
</reference>
<keyword evidence="4" id="KW-1134">Transmembrane beta strand</keyword>
<keyword evidence="8" id="KW-0496">Mitochondrion</keyword>
<evidence type="ECO:0000256" key="2">
    <source>
        <dbReference type="ARBA" id="ARBA00010510"/>
    </source>
</evidence>
<keyword evidence="9" id="KW-0472">Membrane</keyword>
<keyword evidence="11" id="KW-1185">Reference proteome</keyword>
<dbReference type="Gene3D" id="2.40.160.10">
    <property type="entry name" value="Porin"/>
    <property type="match status" value="1"/>
</dbReference>
<evidence type="ECO:0000256" key="5">
    <source>
        <dbReference type="ARBA" id="ARBA00022692"/>
    </source>
</evidence>
<dbReference type="Proteomes" id="UP001174691">
    <property type="component" value="Unassembled WGS sequence"/>
</dbReference>
<evidence type="ECO:0000313" key="10">
    <source>
        <dbReference type="EMBL" id="KAJ9155981.1"/>
    </source>
</evidence>
<comment type="similarity">
    <text evidence="2">Belongs to the Tom40 family.</text>
</comment>
<gene>
    <name evidence="10" type="ORF">NKR19_g4246</name>
</gene>
<comment type="subcellular location">
    <subcellularLocation>
        <location evidence="1">Mitochondrion outer membrane</location>
        <topology evidence="1">Multi-pass membrane protein</topology>
    </subcellularLocation>
</comment>
<sequence>MASSSVELPLPYSDSKFAFLRNNPIYSGVSDLMQSFHDRRAKLGLSNPGNFDNVGREVQREVFLNNYMFQGIRAELTRAVSMSPIVQVSHQFALGERLNPYTFAAFYGTNSSFLQGTIDNDGNLSTRFSYRTTPSSITRANFSISPGGGGQDMAQFEHEYTGRDFTAHLKAYNPSFLEGGLTGIFIGSYLQSVTPKLALGLETVWQRGGLTQGPDVGVSYVGRYKSNDWIATAALQSQGALNTSYWRRISDKVQAGVDMTLSLSPGGAGGMMGGGLQKDGVTTFGAKYDFTLSTFRAQVDSKGKLSCLLEKRVGGPVMATFGAEVDHFTKQAKIGMGISIETGGEELQEQQQAMGTQPQALNIPF</sequence>
<keyword evidence="3" id="KW-0813">Transport</keyword>
<evidence type="ECO:0000256" key="7">
    <source>
        <dbReference type="ARBA" id="ARBA00022927"/>
    </source>
</evidence>
<keyword evidence="6" id="KW-1000">Mitochondrion outer membrane</keyword>
<protein>
    <recommendedName>
        <fullName evidence="12">Mitochondrial import receptor subunit tom-40</fullName>
    </recommendedName>
</protein>
<accession>A0AA38VJQ9</accession>
<dbReference type="AlphaFoldDB" id="A0AA38VJQ9"/>
<evidence type="ECO:0000256" key="1">
    <source>
        <dbReference type="ARBA" id="ARBA00004374"/>
    </source>
</evidence>
<name>A0AA38VJQ9_9PEZI</name>
<proteinExistence type="inferred from homology"/>
<evidence type="ECO:0008006" key="12">
    <source>
        <dbReference type="Google" id="ProtNLM"/>
    </source>
</evidence>
<dbReference type="GO" id="GO:0030150">
    <property type="term" value="P:protein import into mitochondrial matrix"/>
    <property type="evidence" value="ECO:0007669"/>
    <property type="project" value="InterPro"/>
</dbReference>
<evidence type="ECO:0000313" key="11">
    <source>
        <dbReference type="Proteomes" id="UP001174691"/>
    </source>
</evidence>
<evidence type="ECO:0000256" key="6">
    <source>
        <dbReference type="ARBA" id="ARBA00022787"/>
    </source>
</evidence>
<dbReference type="InterPro" id="IPR023614">
    <property type="entry name" value="Porin_dom_sf"/>
</dbReference>
<dbReference type="GO" id="GO:0005741">
    <property type="term" value="C:mitochondrial outer membrane"/>
    <property type="evidence" value="ECO:0007669"/>
    <property type="project" value="UniProtKB-SubCell"/>
</dbReference>
<organism evidence="10 11">
    <name type="scientific">Coniochaeta hoffmannii</name>
    <dbReference type="NCBI Taxonomy" id="91930"/>
    <lineage>
        <taxon>Eukaryota</taxon>
        <taxon>Fungi</taxon>
        <taxon>Dikarya</taxon>
        <taxon>Ascomycota</taxon>
        <taxon>Pezizomycotina</taxon>
        <taxon>Sordariomycetes</taxon>
        <taxon>Sordariomycetidae</taxon>
        <taxon>Coniochaetales</taxon>
        <taxon>Coniochaetaceae</taxon>
        <taxon>Coniochaeta</taxon>
    </lineage>
</organism>
<keyword evidence="5" id="KW-0812">Transmembrane</keyword>
<dbReference type="GO" id="GO:0008320">
    <property type="term" value="F:protein transmembrane transporter activity"/>
    <property type="evidence" value="ECO:0007669"/>
    <property type="project" value="InterPro"/>
</dbReference>
<evidence type="ECO:0000256" key="8">
    <source>
        <dbReference type="ARBA" id="ARBA00023128"/>
    </source>
</evidence>
<evidence type="ECO:0000256" key="4">
    <source>
        <dbReference type="ARBA" id="ARBA00022452"/>
    </source>
</evidence>
<dbReference type="CDD" id="cd07305">
    <property type="entry name" value="Porin3_Tom40"/>
    <property type="match status" value="1"/>
</dbReference>
<dbReference type="PANTHER" id="PTHR10802">
    <property type="entry name" value="MITOCHONDRIAL IMPORT RECEPTOR SUBUNIT TOM40"/>
    <property type="match status" value="1"/>
</dbReference>
<comment type="caution">
    <text evidence="10">The sequence shown here is derived from an EMBL/GenBank/DDBJ whole genome shotgun (WGS) entry which is preliminary data.</text>
</comment>
<dbReference type="InterPro" id="IPR027246">
    <property type="entry name" value="Porin_Euk/Tom40"/>
</dbReference>
<dbReference type="Pfam" id="PF01459">
    <property type="entry name" value="Porin_3"/>
    <property type="match status" value="1"/>
</dbReference>
<dbReference type="InterPro" id="IPR037930">
    <property type="entry name" value="Tom40"/>
</dbReference>
<dbReference type="EMBL" id="JANBVN010000052">
    <property type="protein sequence ID" value="KAJ9155981.1"/>
    <property type="molecule type" value="Genomic_DNA"/>
</dbReference>